<feature type="transmembrane region" description="Helical" evidence="7">
    <location>
        <begin position="394"/>
        <end position="424"/>
    </location>
</feature>
<gene>
    <name evidence="9" type="ORF">G3T37_03320</name>
</gene>
<dbReference type="Gene3D" id="1.20.1250.20">
    <property type="entry name" value="MFS general substrate transporter like domains"/>
    <property type="match status" value="1"/>
</dbReference>
<protein>
    <submittedName>
        <fullName evidence="9">MFS transporter</fullName>
    </submittedName>
</protein>
<evidence type="ECO:0000313" key="9">
    <source>
        <dbReference type="EMBL" id="NEM90381.1"/>
    </source>
</evidence>
<feature type="transmembrane region" description="Helical" evidence="7">
    <location>
        <begin position="91"/>
        <end position="113"/>
    </location>
</feature>
<dbReference type="AlphaFoldDB" id="A0A7C9TPQ6"/>
<feature type="transmembrane region" description="Helical" evidence="7">
    <location>
        <begin position="119"/>
        <end position="142"/>
    </location>
</feature>
<evidence type="ECO:0000256" key="3">
    <source>
        <dbReference type="ARBA" id="ARBA00022475"/>
    </source>
</evidence>
<keyword evidence="3" id="KW-1003">Cell membrane</keyword>
<dbReference type="GO" id="GO:0022857">
    <property type="term" value="F:transmembrane transporter activity"/>
    <property type="evidence" value="ECO:0007669"/>
    <property type="project" value="InterPro"/>
</dbReference>
<evidence type="ECO:0000256" key="1">
    <source>
        <dbReference type="ARBA" id="ARBA00004429"/>
    </source>
</evidence>
<feature type="transmembrane region" description="Helical" evidence="7">
    <location>
        <begin position="59"/>
        <end position="79"/>
    </location>
</feature>
<evidence type="ECO:0000256" key="7">
    <source>
        <dbReference type="SAM" id="Phobius"/>
    </source>
</evidence>
<feature type="transmembrane region" description="Helical" evidence="7">
    <location>
        <begin position="259"/>
        <end position="285"/>
    </location>
</feature>
<keyword evidence="4 7" id="KW-0812">Transmembrane</keyword>
<proteinExistence type="predicted"/>
<comment type="subcellular location">
    <subcellularLocation>
        <location evidence="1">Cell inner membrane</location>
        <topology evidence="1">Multi-pass membrane protein</topology>
    </subcellularLocation>
</comment>
<dbReference type="PANTHER" id="PTHR23513:SF9">
    <property type="entry name" value="ENTEROBACTIN EXPORTER ENTS"/>
    <property type="match status" value="1"/>
</dbReference>
<evidence type="ECO:0000256" key="4">
    <source>
        <dbReference type="ARBA" id="ARBA00022692"/>
    </source>
</evidence>
<dbReference type="CDD" id="cd06173">
    <property type="entry name" value="MFS_MefA_like"/>
    <property type="match status" value="1"/>
</dbReference>
<dbReference type="SUPFAM" id="SSF103473">
    <property type="entry name" value="MFS general substrate transporter"/>
    <property type="match status" value="1"/>
</dbReference>
<dbReference type="Pfam" id="PF05977">
    <property type="entry name" value="MFS_3"/>
    <property type="match status" value="1"/>
</dbReference>
<dbReference type="PANTHER" id="PTHR23513">
    <property type="entry name" value="INTEGRAL MEMBRANE EFFLUX PROTEIN-RELATED"/>
    <property type="match status" value="1"/>
</dbReference>
<dbReference type="InterPro" id="IPR020846">
    <property type="entry name" value="MFS_dom"/>
</dbReference>
<evidence type="ECO:0000256" key="5">
    <source>
        <dbReference type="ARBA" id="ARBA00022989"/>
    </source>
</evidence>
<keyword evidence="6 7" id="KW-0472">Membrane</keyword>
<dbReference type="EMBL" id="JAAGWZ010000001">
    <property type="protein sequence ID" value="NEM90381.1"/>
    <property type="molecule type" value="Genomic_DNA"/>
</dbReference>
<keyword evidence="5 7" id="KW-1133">Transmembrane helix</keyword>
<organism evidence="9 10">
    <name type="scientific">Galbitalea soli</name>
    <dbReference type="NCBI Taxonomy" id="1268042"/>
    <lineage>
        <taxon>Bacteria</taxon>
        <taxon>Bacillati</taxon>
        <taxon>Actinomycetota</taxon>
        <taxon>Actinomycetes</taxon>
        <taxon>Micrococcales</taxon>
        <taxon>Microbacteriaceae</taxon>
        <taxon>Galbitalea</taxon>
    </lineage>
</organism>
<evidence type="ECO:0000256" key="2">
    <source>
        <dbReference type="ARBA" id="ARBA00022448"/>
    </source>
</evidence>
<feature type="transmembrane region" description="Helical" evidence="7">
    <location>
        <begin position="31"/>
        <end position="53"/>
    </location>
</feature>
<feature type="transmembrane region" description="Helical" evidence="7">
    <location>
        <begin position="154"/>
        <end position="181"/>
    </location>
</feature>
<dbReference type="RefSeq" id="WP_163472037.1">
    <property type="nucleotide sequence ID" value="NZ_JAAGWZ010000001.1"/>
</dbReference>
<feature type="domain" description="Major facilitator superfamily (MFS) profile" evidence="8">
    <location>
        <begin position="189"/>
        <end position="440"/>
    </location>
</feature>
<feature type="transmembrane region" description="Helical" evidence="7">
    <location>
        <begin position="297"/>
        <end position="321"/>
    </location>
</feature>
<dbReference type="Proteomes" id="UP000479756">
    <property type="component" value="Unassembled WGS sequence"/>
</dbReference>
<dbReference type="InterPro" id="IPR010290">
    <property type="entry name" value="TM_effector"/>
</dbReference>
<evidence type="ECO:0000256" key="6">
    <source>
        <dbReference type="ARBA" id="ARBA00023136"/>
    </source>
</evidence>
<accession>A0A7C9TPQ6</accession>
<name>A0A7C9TPQ6_9MICO</name>
<keyword evidence="2" id="KW-0813">Transport</keyword>
<evidence type="ECO:0000259" key="8">
    <source>
        <dbReference type="PROSITE" id="PS50850"/>
    </source>
</evidence>
<feature type="transmembrane region" description="Helical" evidence="7">
    <location>
        <begin position="187"/>
        <end position="207"/>
    </location>
</feature>
<dbReference type="InterPro" id="IPR036259">
    <property type="entry name" value="MFS_trans_sf"/>
</dbReference>
<reference evidence="9 10" key="1">
    <citation type="journal article" date="2014" name="Int. J. Syst. Evol. Microbiol.">
        <title>Description of Galbitalea soli gen. nov., sp. nov., and Frondihabitans sucicola sp. nov.</title>
        <authorList>
            <person name="Kim S.J."/>
            <person name="Lim J.M."/>
            <person name="Ahn J.H."/>
            <person name="Weon H.Y."/>
            <person name="Hamada M."/>
            <person name="Suzuki K."/>
            <person name="Ahn T.Y."/>
            <person name="Kwon S.W."/>
        </authorList>
    </citation>
    <scope>NUCLEOTIDE SEQUENCE [LARGE SCALE GENOMIC DNA]</scope>
    <source>
        <strain evidence="9 10">NBRC 108727</strain>
    </source>
</reference>
<comment type="caution">
    <text evidence="9">The sequence shown here is derived from an EMBL/GenBank/DDBJ whole genome shotgun (WGS) entry which is preliminary data.</text>
</comment>
<keyword evidence="10" id="KW-1185">Reference proteome</keyword>
<sequence>MTTTPPSPAARRRLFADLSPLTESKPAGRLMIGWAISNIGSQMTVVAIGLQIYELTHSTFAVSLVGGFTLLPLIVFGIYGGMLADAFDRRVVLIGSALIAWASTITIAALAWLHVDVVWPLYVLSVLTGTAATVSGTVRGAILPRLLPARLLPAAAAINGIGMGTALTVGPALAGILVAAVGFPLTYTVDVVLFLAALFGIVTLPSVRPEGHSPHGWASIASGIDFLRTAPNVRMSFIVDIIAMTFGRPYAIFPAAGAILIGGGAVTVGVLTAAGAVGALLSGIVSGRLVHVRRQGLAVGWAIAVYGASILALGVIFAVMATGALGHPTADWAGTNLVALSLASACMAISGASDNVSSIFRQTILQVAAPDGMRGRLQGIFSVVVTGGPRLGDLYVGFGVALTAVWFPPVLGGALIIALMAVLLRVAPSFRRYDALAPTP</sequence>
<dbReference type="GO" id="GO:0005886">
    <property type="term" value="C:plasma membrane"/>
    <property type="evidence" value="ECO:0007669"/>
    <property type="project" value="UniProtKB-SubCell"/>
</dbReference>
<evidence type="ECO:0000313" key="10">
    <source>
        <dbReference type="Proteomes" id="UP000479756"/>
    </source>
</evidence>
<dbReference type="PROSITE" id="PS50850">
    <property type="entry name" value="MFS"/>
    <property type="match status" value="1"/>
</dbReference>